<organism evidence="1 2">
    <name type="scientific">Cotesia glomerata</name>
    <name type="common">Lepidopteran parasitic wasp</name>
    <name type="synonym">Apanteles glomeratus</name>
    <dbReference type="NCBI Taxonomy" id="32391"/>
    <lineage>
        <taxon>Eukaryota</taxon>
        <taxon>Metazoa</taxon>
        <taxon>Ecdysozoa</taxon>
        <taxon>Arthropoda</taxon>
        <taxon>Hexapoda</taxon>
        <taxon>Insecta</taxon>
        <taxon>Pterygota</taxon>
        <taxon>Neoptera</taxon>
        <taxon>Endopterygota</taxon>
        <taxon>Hymenoptera</taxon>
        <taxon>Apocrita</taxon>
        <taxon>Ichneumonoidea</taxon>
        <taxon>Braconidae</taxon>
        <taxon>Microgastrinae</taxon>
        <taxon>Cotesia</taxon>
    </lineage>
</organism>
<dbReference type="Proteomes" id="UP000826195">
    <property type="component" value="Unassembled WGS sequence"/>
</dbReference>
<gene>
    <name evidence="1" type="ORF">KQX54_011225</name>
</gene>
<evidence type="ECO:0000313" key="1">
    <source>
        <dbReference type="EMBL" id="KAH0552498.1"/>
    </source>
</evidence>
<keyword evidence="2" id="KW-1185">Reference proteome</keyword>
<sequence length="74" mass="8000">MGKCCAVDGCLSGRKASEHLGKVALFKAPKIVNAKTNILIDMDVNISSIDCVWQLLSSLENTFFCSGTGYDDKK</sequence>
<dbReference type="AlphaFoldDB" id="A0AAV7IHK3"/>
<proteinExistence type="predicted"/>
<comment type="caution">
    <text evidence="1">The sequence shown here is derived from an EMBL/GenBank/DDBJ whole genome shotgun (WGS) entry which is preliminary data.</text>
</comment>
<reference evidence="1 2" key="1">
    <citation type="journal article" date="2021" name="J. Hered.">
        <title>A chromosome-level genome assembly of the parasitoid wasp, Cotesia glomerata (Hymenoptera: Braconidae).</title>
        <authorList>
            <person name="Pinto B.J."/>
            <person name="Weis J.J."/>
            <person name="Gamble T."/>
            <person name="Ode P.J."/>
            <person name="Paul R."/>
            <person name="Zaspel J.M."/>
        </authorList>
    </citation>
    <scope>NUCLEOTIDE SEQUENCE [LARGE SCALE GENOMIC DNA]</scope>
    <source>
        <strain evidence="1">CgM1</strain>
    </source>
</reference>
<accession>A0AAV7IHK3</accession>
<evidence type="ECO:0000313" key="2">
    <source>
        <dbReference type="Proteomes" id="UP000826195"/>
    </source>
</evidence>
<name>A0AAV7IHK3_COTGL</name>
<protein>
    <submittedName>
        <fullName evidence="1">Uncharacterized protein</fullName>
    </submittedName>
</protein>
<dbReference type="EMBL" id="JAHXZJ010001492">
    <property type="protein sequence ID" value="KAH0552498.1"/>
    <property type="molecule type" value="Genomic_DNA"/>
</dbReference>